<reference evidence="3" key="1">
    <citation type="submission" date="2023-07" db="EMBL/GenBank/DDBJ databases">
        <title>The genome sequence of Rhodocytophaga aerolata KACC 12507.</title>
        <authorList>
            <person name="Zhang X."/>
        </authorList>
    </citation>
    <scope>NUCLEOTIDE SEQUENCE</scope>
    <source>
        <strain evidence="3">KACC 12507</strain>
    </source>
</reference>
<dbReference type="Gene3D" id="3.90.550.10">
    <property type="entry name" value="Spore Coat Polysaccharide Biosynthesis Protein SpsA, Chain A"/>
    <property type="match status" value="1"/>
</dbReference>
<dbReference type="PANTHER" id="PTHR43630:SF2">
    <property type="entry name" value="GLYCOSYLTRANSFERASE"/>
    <property type="match status" value="1"/>
</dbReference>
<protein>
    <submittedName>
        <fullName evidence="3">Glycosyltransferase family 2 protein</fullName>
        <ecNumber evidence="3">2.4.-.-</ecNumber>
    </submittedName>
</protein>
<gene>
    <name evidence="3" type="ORF">Q0590_26230</name>
</gene>
<dbReference type="Proteomes" id="UP001168528">
    <property type="component" value="Unassembled WGS sequence"/>
</dbReference>
<evidence type="ECO:0000313" key="4">
    <source>
        <dbReference type="Proteomes" id="UP001168528"/>
    </source>
</evidence>
<dbReference type="InterPro" id="IPR029044">
    <property type="entry name" value="Nucleotide-diphossugar_trans"/>
</dbReference>
<evidence type="ECO:0000313" key="3">
    <source>
        <dbReference type="EMBL" id="MDO1449804.1"/>
    </source>
</evidence>
<organism evidence="3 4">
    <name type="scientific">Rhodocytophaga aerolata</name>
    <dbReference type="NCBI Taxonomy" id="455078"/>
    <lineage>
        <taxon>Bacteria</taxon>
        <taxon>Pseudomonadati</taxon>
        <taxon>Bacteroidota</taxon>
        <taxon>Cytophagia</taxon>
        <taxon>Cytophagales</taxon>
        <taxon>Rhodocytophagaceae</taxon>
        <taxon>Rhodocytophaga</taxon>
    </lineage>
</organism>
<dbReference type="GO" id="GO:0016757">
    <property type="term" value="F:glycosyltransferase activity"/>
    <property type="evidence" value="ECO:0007669"/>
    <property type="project" value="UniProtKB-KW"/>
</dbReference>
<evidence type="ECO:0000256" key="1">
    <source>
        <dbReference type="ARBA" id="ARBA00038494"/>
    </source>
</evidence>
<dbReference type="RefSeq" id="WP_302040607.1">
    <property type="nucleotide sequence ID" value="NZ_JAUKPO010000022.1"/>
</dbReference>
<evidence type="ECO:0000259" key="2">
    <source>
        <dbReference type="Pfam" id="PF00535"/>
    </source>
</evidence>
<dbReference type="PANTHER" id="PTHR43630">
    <property type="entry name" value="POLY-BETA-1,6-N-ACETYL-D-GLUCOSAMINE SYNTHASE"/>
    <property type="match status" value="1"/>
</dbReference>
<dbReference type="SUPFAM" id="SSF53448">
    <property type="entry name" value="Nucleotide-diphospho-sugar transferases"/>
    <property type="match status" value="1"/>
</dbReference>
<proteinExistence type="inferred from homology"/>
<keyword evidence="3" id="KW-0328">Glycosyltransferase</keyword>
<comment type="caution">
    <text evidence="3">The sequence shown here is derived from an EMBL/GenBank/DDBJ whole genome shotgun (WGS) entry which is preliminary data.</text>
</comment>
<sequence>MKIPLTVIILTYNEAKNLPTVLQSLNEFVDEIFIVDSYSTDQTVEIAKSYGSNVVQHKFETHTKQWIFALNNLTIANNWILGLDADQQITTELVKELMNLFQTGNPSHSGYYIKRRMYFLGKWIRHGGYYPRYLLKLFRKDSVYLDEGELMDHHFYVNGSTAKLQYDLIEDNKNETLSFWLAKHIRYASLQAKEEIDKARQLQTANADLFGNQDERRQWLKKLWERFPLFIRPLLYFFYRYFIQLGFLDGKQGLIFHFLQACWYRFIVDAMIYEQEKSKIKDKIKSAPKQL</sequence>
<dbReference type="Pfam" id="PF00535">
    <property type="entry name" value="Glycos_transf_2"/>
    <property type="match status" value="1"/>
</dbReference>
<accession>A0ABT8RCH8</accession>
<keyword evidence="4" id="KW-1185">Reference proteome</keyword>
<name>A0ABT8RCH8_9BACT</name>
<comment type="similarity">
    <text evidence="1">Belongs to the glycosyltransferase 2 family. WaaE/KdtX subfamily.</text>
</comment>
<dbReference type="CDD" id="cd02511">
    <property type="entry name" value="Beta4Glucosyltransferase"/>
    <property type="match status" value="1"/>
</dbReference>
<keyword evidence="3" id="KW-0808">Transferase</keyword>
<dbReference type="EC" id="2.4.-.-" evidence="3"/>
<feature type="domain" description="Glycosyltransferase 2-like" evidence="2">
    <location>
        <begin position="6"/>
        <end position="132"/>
    </location>
</feature>
<dbReference type="InterPro" id="IPR001173">
    <property type="entry name" value="Glyco_trans_2-like"/>
</dbReference>
<dbReference type="EMBL" id="JAUKPO010000022">
    <property type="protein sequence ID" value="MDO1449804.1"/>
    <property type="molecule type" value="Genomic_DNA"/>
</dbReference>